<gene>
    <name evidence="1" type="ORF">CRD36_08990</name>
</gene>
<comment type="caution">
    <text evidence="1">The sequence shown here is derived from an EMBL/GenBank/DDBJ whole genome shotgun (WGS) entry which is preliminary data.</text>
</comment>
<dbReference type="EMBL" id="PDEM01000020">
    <property type="protein sequence ID" value="PHZ84853.1"/>
    <property type="molecule type" value="Genomic_DNA"/>
</dbReference>
<dbReference type="Proteomes" id="UP000229730">
    <property type="component" value="Unassembled WGS sequence"/>
</dbReference>
<dbReference type="OrthoDB" id="6681382at2"/>
<dbReference type="InParanoid" id="A0A2G4YRA4"/>
<name>A0A2G4YRA4_9PROT</name>
<dbReference type="RefSeq" id="WP_099472425.1">
    <property type="nucleotide sequence ID" value="NZ_CP041025.1"/>
</dbReference>
<organism evidence="1 2">
    <name type="scientific">Paremcibacter congregatus</name>
    <dbReference type="NCBI Taxonomy" id="2043170"/>
    <lineage>
        <taxon>Bacteria</taxon>
        <taxon>Pseudomonadati</taxon>
        <taxon>Pseudomonadota</taxon>
        <taxon>Alphaproteobacteria</taxon>
        <taxon>Emcibacterales</taxon>
        <taxon>Emcibacteraceae</taxon>
        <taxon>Paremcibacter</taxon>
    </lineage>
</organism>
<protein>
    <submittedName>
        <fullName evidence="1">Uncharacterized protein</fullName>
    </submittedName>
</protein>
<dbReference type="AlphaFoldDB" id="A0A2G4YRA4"/>
<accession>A0A2G4YRA4</accession>
<reference evidence="1 2" key="1">
    <citation type="submission" date="2017-10" db="EMBL/GenBank/DDBJ databases">
        <title>Frigbacter circumglobatus gen. nov. sp. nov., isolated from sediment cultured in situ.</title>
        <authorList>
            <person name="Zhao Z."/>
        </authorList>
    </citation>
    <scope>NUCLEOTIDE SEQUENCE [LARGE SCALE GENOMIC DNA]</scope>
    <source>
        <strain evidence="1 2">ZYL</strain>
    </source>
</reference>
<evidence type="ECO:0000313" key="2">
    <source>
        <dbReference type="Proteomes" id="UP000229730"/>
    </source>
</evidence>
<evidence type="ECO:0000313" key="1">
    <source>
        <dbReference type="EMBL" id="PHZ84853.1"/>
    </source>
</evidence>
<keyword evidence="2" id="KW-1185">Reference proteome</keyword>
<proteinExistence type="predicted"/>
<sequence length="73" mass="7495">MDALFEASLASNNPASMTTDGLVISAGLGATINITDPDWGVYAQAWNVIGDGIALGTANAAWGPSIPLPLFKY</sequence>